<evidence type="ECO:0000256" key="3">
    <source>
        <dbReference type="ARBA" id="ARBA00022801"/>
    </source>
</evidence>
<keyword evidence="8" id="KW-1185">Reference proteome</keyword>
<dbReference type="Pfam" id="PF04327">
    <property type="entry name" value="Peptidase_Prp"/>
    <property type="match status" value="1"/>
</dbReference>
<keyword evidence="2 7" id="KW-0645">Protease</keyword>
<evidence type="ECO:0000256" key="4">
    <source>
        <dbReference type="ARBA" id="ARBA00022807"/>
    </source>
</evidence>
<dbReference type="PANTHER" id="PTHR39178">
    <property type="entry name" value="HYPOTHETICAL RIBOSOME-ASSOCIATED PROTEIN"/>
    <property type="match status" value="1"/>
</dbReference>
<dbReference type="SUPFAM" id="SSF118010">
    <property type="entry name" value="TM1457-like"/>
    <property type="match status" value="1"/>
</dbReference>
<dbReference type="GO" id="GO:0008233">
    <property type="term" value="F:peptidase activity"/>
    <property type="evidence" value="ECO:0007669"/>
    <property type="project" value="UniProtKB-KW"/>
</dbReference>
<dbReference type="EMBL" id="JBHUMM010000002">
    <property type="protein sequence ID" value="MFD2670475.1"/>
    <property type="molecule type" value="Genomic_DNA"/>
</dbReference>
<evidence type="ECO:0000256" key="2">
    <source>
        <dbReference type="ARBA" id="ARBA00022670"/>
    </source>
</evidence>
<comment type="caution">
    <text evidence="7">The sequence shown here is derived from an EMBL/GenBank/DDBJ whole genome shotgun (WGS) entry which is preliminary data.</text>
</comment>
<dbReference type="Gene3D" id="3.30.70.1490">
    <property type="entry name" value="Cysteine protease Prp"/>
    <property type="match status" value="1"/>
</dbReference>
<evidence type="ECO:0000256" key="6">
    <source>
        <dbReference type="ARBA" id="ARBA00044538"/>
    </source>
</evidence>
<dbReference type="CDD" id="cd16332">
    <property type="entry name" value="Prp-like"/>
    <property type="match status" value="1"/>
</dbReference>
<accession>A0ABW5R6U8</accession>
<comment type="similarity">
    <text evidence="5">Belongs to the Prp family.</text>
</comment>
<reference evidence="8" key="1">
    <citation type="journal article" date="2019" name="Int. J. Syst. Evol. Microbiol.">
        <title>The Global Catalogue of Microorganisms (GCM) 10K type strain sequencing project: providing services to taxonomists for standard genome sequencing and annotation.</title>
        <authorList>
            <consortium name="The Broad Institute Genomics Platform"/>
            <consortium name="The Broad Institute Genome Sequencing Center for Infectious Disease"/>
            <person name="Wu L."/>
            <person name="Ma J."/>
        </authorList>
    </citation>
    <scope>NUCLEOTIDE SEQUENCE [LARGE SCALE GENOMIC DNA]</scope>
    <source>
        <strain evidence="8">KCTC 33676</strain>
    </source>
</reference>
<protein>
    <recommendedName>
        <fullName evidence="6">Ribosomal processing cysteine protease Prp</fullName>
    </recommendedName>
</protein>
<evidence type="ECO:0000313" key="7">
    <source>
        <dbReference type="EMBL" id="MFD2670475.1"/>
    </source>
</evidence>
<name>A0ABW5R6U8_9BACL</name>
<evidence type="ECO:0000256" key="1">
    <source>
        <dbReference type="ARBA" id="ARBA00022517"/>
    </source>
</evidence>
<keyword evidence="4" id="KW-0788">Thiol protease</keyword>
<organism evidence="7 8">
    <name type="scientific">Marinicrinis sediminis</name>
    <dbReference type="NCBI Taxonomy" id="1652465"/>
    <lineage>
        <taxon>Bacteria</taxon>
        <taxon>Bacillati</taxon>
        <taxon>Bacillota</taxon>
        <taxon>Bacilli</taxon>
        <taxon>Bacillales</taxon>
        <taxon>Paenibacillaceae</taxon>
    </lineage>
</organism>
<gene>
    <name evidence="7" type="ORF">ACFSUC_02490</name>
</gene>
<sequence>MIEVYVYTNAQDHIIAYEITGHAHYADPGQDIVCAGVSAVSIGTVNALEELLDIHCEAEMNEDGYLSAILPAVTDPERFDQAQLLLRSMVVTLKGIEASYDAYVRIQFESEGGKTPC</sequence>
<dbReference type="InterPro" id="IPR036764">
    <property type="entry name" value="Peptidase_Prp_sf"/>
</dbReference>
<dbReference type="InterPro" id="IPR007422">
    <property type="entry name" value="Peptidase_Prp"/>
</dbReference>
<dbReference type="RefSeq" id="WP_379927864.1">
    <property type="nucleotide sequence ID" value="NZ_JBHUMM010000002.1"/>
</dbReference>
<evidence type="ECO:0000313" key="8">
    <source>
        <dbReference type="Proteomes" id="UP001597497"/>
    </source>
</evidence>
<keyword evidence="3" id="KW-0378">Hydrolase</keyword>
<dbReference type="PANTHER" id="PTHR39178:SF1">
    <property type="entry name" value="RIBOSOMAL-PROCESSING CYSTEINE PROTEASE PRP"/>
    <property type="match status" value="1"/>
</dbReference>
<keyword evidence="1" id="KW-0690">Ribosome biogenesis</keyword>
<evidence type="ECO:0000256" key="5">
    <source>
        <dbReference type="ARBA" id="ARBA00044503"/>
    </source>
</evidence>
<proteinExistence type="inferred from homology"/>
<dbReference type="Proteomes" id="UP001597497">
    <property type="component" value="Unassembled WGS sequence"/>
</dbReference>
<dbReference type="GO" id="GO:0006508">
    <property type="term" value="P:proteolysis"/>
    <property type="evidence" value="ECO:0007669"/>
    <property type="project" value="UniProtKB-KW"/>
</dbReference>